<organism evidence="3 4">
    <name type="scientific">Lyngbya confervoides BDU141951</name>
    <dbReference type="NCBI Taxonomy" id="1574623"/>
    <lineage>
        <taxon>Bacteria</taxon>
        <taxon>Bacillati</taxon>
        <taxon>Cyanobacteriota</taxon>
        <taxon>Cyanophyceae</taxon>
        <taxon>Oscillatoriophycideae</taxon>
        <taxon>Oscillatoriales</taxon>
        <taxon>Microcoleaceae</taxon>
        <taxon>Lyngbya</taxon>
    </lineage>
</organism>
<dbReference type="PRINTS" id="PR00111">
    <property type="entry name" value="ABHYDROLASE"/>
</dbReference>
<dbReference type="GO" id="GO:0016787">
    <property type="term" value="F:hydrolase activity"/>
    <property type="evidence" value="ECO:0007669"/>
    <property type="project" value="UniProtKB-KW"/>
</dbReference>
<evidence type="ECO:0000259" key="2">
    <source>
        <dbReference type="Pfam" id="PF00561"/>
    </source>
</evidence>
<dbReference type="InterPro" id="IPR050266">
    <property type="entry name" value="AB_hydrolase_sf"/>
</dbReference>
<dbReference type="Pfam" id="PF00561">
    <property type="entry name" value="Abhydrolase_1"/>
    <property type="match status" value="1"/>
</dbReference>
<dbReference type="PANTHER" id="PTHR43798">
    <property type="entry name" value="MONOACYLGLYCEROL LIPASE"/>
    <property type="match status" value="1"/>
</dbReference>
<dbReference type="SUPFAM" id="SSF53474">
    <property type="entry name" value="alpha/beta-Hydrolases"/>
    <property type="match status" value="1"/>
</dbReference>
<dbReference type="PANTHER" id="PTHR43798:SF31">
    <property type="entry name" value="AB HYDROLASE SUPERFAMILY PROTEIN YCLE"/>
    <property type="match status" value="1"/>
</dbReference>
<protein>
    <submittedName>
        <fullName evidence="3">Alpha/beta hydrolase</fullName>
    </submittedName>
</protein>
<evidence type="ECO:0000313" key="3">
    <source>
        <dbReference type="EMBL" id="MCM1982314.1"/>
    </source>
</evidence>
<dbReference type="RefSeq" id="WP_166280942.1">
    <property type="nucleotide sequence ID" value="NZ_JTHE03000037.1"/>
</dbReference>
<keyword evidence="1 3" id="KW-0378">Hydrolase</keyword>
<accession>A0ABD4T0Y0</accession>
<evidence type="ECO:0000256" key="1">
    <source>
        <dbReference type="ARBA" id="ARBA00022801"/>
    </source>
</evidence>
<gene>
    <name evidence="3" type="ORF">QQ91_0005665</name>
</gene>
<keyword evidence="4" id="KW-1185">Reference proteome</keyword>
<reference evidence="3 4" key="1">
    <citation type="journal article" date="2015" name="Genome Announc.">
        <title>Draft Genome Sequence of Filamentous Marine Cyanobacterium Lyngbya confervoides Strain BDU141951.</title>
        <authorList>
            <person name="Chandrababunaidu M.M."/>
            <person name="Sen D."/>
            <person name="Tripathy S."/>
        </authorList>
    </citation>
    <scope>NUCLEOTIDE SEQUENCE [LARGE SCALE GENOMIC DNA]</scope>
    <source>
        <strain evidence="3 4">BDU141951</strain>
    </source>
</reference>
<comment type="caution">
    <text evidence="3">The sequence shown here is derived from an EMBL/GenBank/DDBJ whole genome shotgun (WGS) entry which is preliminary data.</text>
</comment>
<dbReference type="InterPro" id="IPR000073">
    <property type="entry name" value="AB_hydrolase_1"/>
</dbReference>
<evidence type="ECO:0000313" key="4">
    <source>
        <dbReference type="Proteomes" id="UP000031561"/>
    </source>
</evidence>
<dbReference type="AlphaFoldDB" id="A0ABD4T0Y0"/>
<proteinExistence type="predicted"/>
<feature type="domain" description="AB hydrolase-1" evidence="2">
    <location>
        <begin position="29"/>
        <end position="271"/>
    </location>
</feature>
<dbReference type="Proteomes" id="UP000031561">
    <property type="component" value="Unassembled WGS sequence"/>
</dbReference>
<dbReference type="Gene3D" id="3.40.50.1820">
    <property type="entry name" value="alpha/beta hydrolase"/>
    <property type="match status" value="1"/>
</dbReference>
<name>A0ABD4T0Y0_9CYAN</name>
<sequence>MSYTQVRGVKHYYEWITSAPSPSGTPKEIMVFLHGWGGSARYWESVAHRLSERFDCLLYDLRGFGRSQASPDVSRQAVKQIYDLETYALDLAAFLESLGLEKIHLQAHSTGSSIAALFMNRYPEQVERAILACNGIFEFEAKAFEQFHRFGELVIKFRPKWMLAIPGLEHLFMARFLDQSIPRPLKVQFLADFVDADQQAALGTMLTAVSQQSAQAMPAEFARIHCPTLLISGQSDRIIPAQMGARAADLNEHIVHRIIPNTGHFPMLEAPEAYLQEVQEFLALA</sequence>
<dbReference type="InterPro" id="IPR029058">
    <property type="entry name" value="AB_hydrolase_fold"/>
</dbReference>
<dbReference type="EMBL" id="JTHE03000037">
    <property type="protein sequence ID" value="MCM1982314.1"/>
    <property type="molecule type" value="Genomic_DNA"/>
</dbReference>